<gene>
    <name evidence="1" type="ordered locus">PCC7424_5511</name>
</gene>
<dbReference type="HOGENOM" id="CLU_2751055_0_0_3"/>
<reference evidence="2" key="1">
    <citation type="journal article" date="2011" name="MBio">
        <title>Novel metabolic attributes of the genus Cyanothece, comprising a group of unicellular nitrogen-fixing Cyanobacteria.</title>
        <authorList>
            <person name="Bandyopadhyay A."/>
            <person name="Elvitigala T."/>
            <person name="Welsh E."/>
            <person name="Stockel J."/>
            <person name="Liberton M."/>
            <person name="Min H."/>
            <person name="Sherman L.A."/>
            <person name="Pakrasi H.B."/>
        </authorList>
    </citation>
    <scope>NUCLEOTIDE SEQUENCE [LARGE SCALE GENOMIC DNA]</scope>
    <source>
        <strain evidence="2">PCC 7424</strain>
        <plasmid evidence="2">pP742402</plasmid>
    </source>
</reference>
<name>B7KMQ7_GLOC7</name>
<proteinExistence type="predicted"/>
<keyword evidence="1" id="KW-0614">Plasmid</keyword>
<geneLocation type="plasmid" evidence="1 2">
    <name>pP742402</name>
</geneLocation>
<dbReference type="AlphaFoldDB" id="B7KMQ7"/>
<evidence type="ECO:0000313" key="1">
    <source>
        <dbReference type="EMBL" id="ACK74079.1"/>
    </source>
</evidence>
<dbReference type="KEGG" id="cyc:PCC7424_5511"/>
<protein>
    <submittedName>
        <fullName evidence="1">Uncharacterized protein</fullName>
    </submittedName>
</protein>
<dbReference type="RefSeq" id="WP_012599586.1">
    <property type="nucleotide sequence ID" value="NC_011737.1"/>
</dbReference>
<evidence type="ECO:0000313" key="2">
    <source>
        <dbReference type="Proteomes" id="UP000002384"/>
    </source>
</evidence>
<keyword evidence="2" id="KW-1185">Reference proteome</keyword>
<dbReference type="EMBL" id="CP001293">
    <property type="protein sequence ID" value="ACK74079.1"/>
    <property type="molecule type" value="Genomic_DNA"/>
</dbReference>
<accession>B7KMQ7</accession>
<organism evidence="1 2">
    <name type="scientific">Gloeothece citriformis (strain PCC 7424)</name>
    <name type="common">Cyanothece sp. (strain PCC 7424)</name>
    <dbReference type="NCBI Taxonomy" id="65393"/>
    <lineage>
        <taxon>Bacteria</taxon>
        <taxon>Bacillati</taxon>
        <taxon>Cyanobacteriota</taxon>
        <taxon>Cyanophyceae</taxon>
        <taxon>Oscillatoriophycideae</taxon>
        <taxon>Chroococcales</taxon>
        <taxon>Aphanothecaceae</taxon>
        <taxon>Gloeothece</taxon>
        <taxon>Gloeothece citriformis</taxon>
    </lineage>
</organism>
<sequence length="70" mass="8234">MKFKQAVEESQKRKIKLEKIDGKTVLYGNYKTGYLATDLETNKTHRWAKLDDYILNVLELGRDIDGFARR</sequence>
<dbReference type="Proteomes" id="UP000002384">
    <property type="component" value="Plasmid pP742402"/>
</dbReference>